<feature type="repeat" description="WD" evidence="3">
    <location>
        <begin position="625"/>
        <end position="666"/>
    </location>
</feature>
<dbReference type="InterPro" id="IPR056534">
    <property type="entry name" value="Beta-prop_NWD2_C"/>
</dbReference>
<dbReference type="Pfam" id="PF23586">
    <property type="entry name" value="Beta-prop_NWD2_C"/>
    <property type="match status" value="1"/>
</dbReference>
<keyword evidence="1 3" id="KW-0853">WD repeat</keyword>
<dbReference type="PANTHER" id="PTHR19848">
    <property type="entry name" value="WD40 REPEAT PROTEIN"/>
    <property type="match status" value="1"/>
</dbReference>
<sequence length="792" mass="86776">MVFWYNQPPTRPHDIYARSFQPHGFGYPLLFPEPDPDVGEVQIGDVGFTHEGAFIRLFNFDTSVPANRVQTRRELQDIEPFPLDNDVVTVKRTPNKIFPCTLRTHGVEESNVHLSVDMTSGSGISVALQARFICREAYGAALTLQSAAHAKEVIPNSRLRSYILKSVDRYYEYATQELGHVIKRRDIIFVTGWTKTTPNWAATVLSFHGSSSSSGSLEARAAGVAGTGMSGSKARSTTTSPFPRWGTQYTPDSEPISSENAEGDQCLFMKRLKVRRRLFTKIVAGAGYHRLPHLDDGHGASGEEGAAAEDINGEAVGLWIDSGDEGTAPDHLDILLAYILQFPGVLVAIASDEEVESLLAGQQVIDFASWLRQSRLPVEISDDGVGSLDVQELVFHQQERRFAHPLITPADRDEWPHITRKDAGTLTDSQIGLGQTEQKACRMKYKAVVFGDRTRMRIEYSSCISLSADGKLLAAANGNTITVWRLLDALVVQRLTRNGHTKEINQVAFSPDGQHIVSGAKDKLALVWNVQTGSVVRRLEAHEDAVNYVTFSRDGTQVVTRSKNSLRMWVASSGDLLHAVTDIKSEDSSEILLSPDSSHIAARLDASPSNTAVAVLDCRTGERIATLRKQGILCMAFSPDGDRIATGSEDGSACVWDAASGEALLELKEHTGSLREVAFSQDGSEVTTMSSNGTLVMCDSHTAAVKHRFTFRPVKSVNAVSYSPTNNFIACGAGDGGVHVWDRKTGAFVASFQGLTNWVEYVMFTPDGWDVLSYGDDRVVRLWSIRDALRLS</sequence>
<feature type="domain" description="NWD2 C-terminal beta-propeller" evidence="5">
    <location>
        <begin position="452"/>
        <end position="627"/>
    </location>
</feature>
<dbReference type="PROSITE" id="PS00678">
    <property type="entry name" value="WD_REPEATS_1"/>
    <property type="match status" value="2"/>
</dbReference>
<evidence type="ECO:0000256" key="1">
    <source>
        <dbReference type="ARBA" id="ARBA00022574"/>
    </source>
</evidence>
<evidence type="ECO:0000313" key="6">
    <source>
        <dbReference type="EMBL" id="GJE89940.1"/>
    </source>
</evidence>
<dbReference type="SUPFAM" id="SSF50998">
    <property type="entry name" value="Quinoprotein alcohol dehydrogenase-like"/>
    <property type="match status" value="1"/>
</dbReference>
<dbReference type="PANTHER" id="PTHR19848:SF8">
    <property type="entry name" value="F-BOX AND WD REPEAT DOMAIN CONTAINING 7"/>
    <property type="match status" value="1"/>
</dbReference>
<feature type="repeat" description="WD" evidence="3">
    <location>
        <begin position="717"/>
        <end position="751"/>
    </location>
</feature>
<evidence type="ECO:0000256" key="4">
    <source>
        <dbReference type="SAM" id="MobiDB-lite"/>
    </source>
</evidence>
<proteinExistence type="predicted"/>
<dbReference type="PROSITE" id="PS50294">
    <property type="entry name" value="WD_REPEATS_REGION"/>
    <property type="match status" value="3"/>
</dbReference>
<dbReference type="PROSITE" id="PS50082">
    <property type="entry name" value="WD_REPEATS_2"/>
    <property type="match status" value="4"/>
</dbReference>
<feature type="repeat" description="WD" evidence="3">
    <location>
        <begin position="752"/>
        <end position="792"/>
    </location>
</feature>
<dbReference type="InterPro" id="IPR015943">
    <property type="entry name" value="WD40/YVTN_repeat-like_dom_sf"/>
</dbReference>
<dbReference type="Gene3D" id="2.130.10.10">
    <property type="entry name" value="YVTN repeat-like/Quinoprotein amine dehydrogenase"/>
    <property type="match status" value="2"/>
</dbReference>
<feature type="region of interest" description="Disordered" evidence="4">
    <location>
        <begin position="227"/>
        <end position="258"/>
    </location>
</feature>
<dbReference type="InterPro" id="IPR001680">
    <property type="entry name" value="WD40_rpt"/>
</dbReference>
<accession>A0A9P3G9K8</accession>
<dbReference type="EMBL" id="BPQB01000014">
    <property type="protein sequence ID" value="GJE89940.1"/>
    <property type="molecule type" value="Genomic_DNA"/>
</dbReference>
<dbReference type="SMART" id="SM00320">
    <property type="entry name" value="WD40"/>
    <property type="match status" value="7"/>
</dbReference>
<dbReference type="Pfam" id="PF00400">
    <property type="entry name" value="WD40"/>
    <property type="match status" value="1"/>
</dbReference>
<evidence type="ECO:0000259" key="5">
    <source>
        <dbReference type="Pfam" id="PF23586"/>
    </source>
</evidence>
<evidence type="ECO:0000256" key="3">
    <source>
        <dbReference type="PROSITE-ProRule" id="PRU00221"/>
    </source>
</evidence>
<name>A0A9P3G9K8_9APHY</name>
<comment type="caution">
    <text evidence="6">The sequence shown here is derived from an EMBL/GenBank/DDBJ whole genome shotgun (WGS) entry which is preliminary data.</text>
</comment>
<gene>
    <name evidence="6" type="ORF">PsYK624_060540</name>
</gene>
<dbReference type="CDD" id="cd00200">
    <property type="entry name" value="WD40"/>
    <property type="match status" value="1"/>
</dbReference>
<evidence type="ECO:0000256" key="2">
    <source>
        <dbReference type="ARBA" id="ARBA00022737"/>
    </source>
</evidence>
<dbReference type="AlphaFoldDB" id="A0A9P3G9K8"/>
<feature type="repeat" description="WD" evidence="3">
    <location>
        <begin position="497"/>
        <end position="538"/>
    </location>
</feature>
<keyword evidence="2" id="KW-0677">Repeat</keyword>
<dbReference type="Proteomes" id="UP000703269">
    <property type="component" value="Unassembled WGS sequence"/>
</dbReference>
<feature type="compositionally biased region" description="Polar residues" evidence="4">
    <location>
        <begin position="233"/>
        <end position="258"/>
    </location>
</feature>
<protein>
    <submittedName>
        <fullName evidence="6">WD40 repeat domain-containing protein</fullName>
    </submittedName>
</protein>
<evidence type="ECO:0000313" key="7">
    <source>
        <dbReference type="Proteomes" id="UP000703269"/>
    </source>
</evidence>
<reference evidence="6 7" key="1">
    <citation type="submission" date="2021-08" db="EMBL/GenBank/DDBJ databases">
        <title>Draft Genome Sequence of Phanerochaete sordida strain YK-624.</title>
        <authorList>
            <person name="Mori T."/>
            <person name="Dohra H."/>
            <person name="Suzuki T."/>
            <person name="Kawagishi H."/>
            <person name="Hirai H."/>
        </authorList>
    </citation>
    <scope>NUCLEOTIDE SEQUENCE [LARGE SCALE GENOMIC DNA]</scope>
    <source>
        <strain evidence="6 7">YK-624</strain>
    </source>
</reference>
<keyword evidence="7" id="KW-1185">Reference proteome</keyword>
<dbReference type="InterPro" id="IPR011047">
    <property type="entry name" value="Quinoprotein_ADH-like_sf"/>
</dbReference>
<dbReference type="InterPro" id="IPR019775">
    <property type="entry name" value="WD40_repeat_CS"/>
</dbReference>
<organism evidence="6 7">
    <name type="scientific">Phanerochaete sordida</name>
    <dbReference type="NCBI Taxonomy" id="48140"/>
    <lineage>
        <taxon>Eukaryota</taxon>
        <taxon>Fungi</taxon>
        <taxon>Dikarya</taxon>
        <taxon>Basidiomycota</taxon>
        <taxon>Agaricomycotina</taxon>
        <taxon>Agaricomycetes</taxon>
        <taxon>Polyporales</taxon>
        <taxon>Phanerochaetaceae</taxon>
        <taxon>Phanerochaete</taxon>
    </lineage>
</organism>
<dbReference type="OrthoDB" id="2423701at2759"/>